<dbReference type="SUPFAM" id="SSF51905">
    <property type="entry name" value="FAD/NAD(P)-binding domain"/>
    <property type="match status" value="1"/>
</dbReference>
<dbReference type="GO" id="GO:0005737">
    <property type="term" value="C:cytoplasm"/>
    <property type="evidence" value="ECO:0007669"/>
    <property type="project" value="TreeGrafter"/>
</dbReference>
<dbReference type="InterPro" id="IPR023753">
    <property type="entry name" value="FAD/NAD-binding_dom"/>
</dbReference>
<accession>A0A375D7K3</accession>
<keyword evidence="3" id="KW-0274">FAD</keyword>
<dbReference type="InterPro" id="IPR016156">
    <property type="entry name" value="FAD/NAD-linked_Rdtase_dimer_sf"/>
</dbReference>
<dbReference type="InterPro" id="IPR036188">
    <property type="entry name" value="FAD/NAD-bd_sf"/>
</dbReference>
<evidence type="ECO:0000313" key="8">
    <source>
        <dbReference type="Proteomes" id="UP000254259"/>
    </source>
</evidence>
<dbReference type="PRINTS" id="PR00368">
    <property type="entry name" value="FADPNR"/>
</dbReference>
<keyword evidence="4" id="KW-0560">Oxidoreductase</keyword>
<sequence length="426" mass="44738">MTQHTPILIVGAGQAGAMAAATLRGLGYGGRLVMAGGERHAPYERPPLSKSVLADVGQDGKIGVHPASFYADQDIELRLGASVTSLDAARHVAHLADGSAIGYDACLLATGGNARVLPALPPGTPHVHYLRSLDDAARLRDAMPRAGELVVIGGGFLGLETASTAAAMGLKVTLVEHAHRLLARALPAELSTWLADRVQAQGVTLRLGCGIVHCDVQGGAVRMQLDDGASLRAPLVVIAIGLTPEVTLAAGAGLALHPQNGGIQVDARCRTSAESVYAAGDCCSQYQPLFGTEVRLESWQSANEQARIAAASMMAVDAEPAALPWFWTDQFGCNVQMLGAAHPELRYAWRGSAAHDDAAPKFMLLGTRQGRLSHAIAVNAGGDLRQLRALVGRDISSHLARLCDDRLPLRQVVRERQAEADSSITL</sequence>
<dbReference type="AlphaFoldDB" id="A0A375D7K3"/>
<dbReference type="GO" id="GO:0016651">
    <property type="term" value="F:oxidoreductase activity, acting on NAD(P)H"/>
    <property type="evidence" value="ECO:0007669"/>
    <property type="project" value="TreeGrafter"/>
</dbReference>
<dbReference type="SUPFAM" id="SSF55424">
    <property type="entry name" value="FAD/NAD-linked reductases, dimerisation (C-terminal) domain"/>
    <property type="match status" value="1"/>
</dbReference>
<evidence type="ECO:0000313" key="7">
    <source>
        <dbReference type="EMBL" id="SPD67182.1"/>
    </source>
</evidence>
<dbReference type="RefSeq" id="WP_115712717.1">
    <property type="nucleotide sequence ID" value="NZ_LT976876.1"/>
</dbReference>
<dbReference type="Gene3D" id="3.30.390.30">
    <property type="match status" value="1"/>
</dbReference>
<evidence type="ECO:0000256" key="2">
    <source>
        <dbReference type="ARBA" id="ARBA00022630"/>
    </source>
</evidence>
<comment type="cofactor">
    <cofactor evidence="1">
        <name>FAD</name>
        <dbReference type="ChEBI" id="CHEBI:57692"/>
    </cofactor>
</comment>
<dbReference type="InterPro" id="IPR028202">
    <property type="entry name" value="Reductase_C"/>
</dbReference>
<dbReference type="Pfam" id="PF14759">
    <property type="entry name" value="Reductase_C"/>
    <property type="match status" value="1"/>
</dbReference>
<evidence type="ECO:0000256" key="3">
    <source>
        <dbReference type="ARBA" id="ARBA00022827"/>
    </source>
</evidence>
<reference evidence="7 8" key="1">
    <citation type="submission" date="2018-01" db="EMBL/GenBank/DDBJ databases">
        <authorList>
            <person name="Clerissi C."/>
        </authorList>
    </citation>
    <scope>NUCLEOTIDE SEQUENCE [LARGE SCALE GENOMIC DNA]</scope>
    <source>
        <strain evidence="7">Cupriavidus taiwanensis SWF 66322</strain>
        <plasmid evidence="8">cbm2636_mp</plasmid>
    </source>
</reference>
<evidence type="ECO:0000256" key="4">
    <source>
        <dbReference type="ARBA" id="ARBA00023002"/>
    </source>
</evidence>
<name>A0A375D7K3_9BURK</name>
<evidence type="ECO:0000259" key="5">
    <source>
        <dbReference type="Pfam" id="PF07992"/>
    </source>
</evidence>
<keyword evidence="7" id="KW-0614">Plasmid</keyword>
<keyword evidence="2" id="KW-0285">Flavoprotein</keyword>
<protein>
    <submittedName>
        <fullName evidence="7">3-phenylpropionate/trans-cinnamate dioxygenase ferredoxin reductase subunit</fullName>
    </submittedName>
</protein>
<gene>
    <name evidence="7" type="ORF">CBM2636_MP20032</name>
</gene>
<dbReference type="PANTHER" id="PTHR43557:SF2">
    <property type="entry name" value="RIESKE DOMAIN-CONTAINING PROTEIN-RELATED"/>
    <property type="match status" value="1"/>
</dbReference>
<feature type="domain" description="Reductase C-terminal" evidence="6">
    <location>
        <begin position="325"/>
        <end position="412"/>
    </location>
</feature>
<organism evidence="7 8">
    <name type="scientific">Cupriavidus taiwanensis</name>
    <dbReference type="NCBI Taxonomy" id="164546"/>
    <lineage>
        <taxon>Bacteria</taxon>
        <taxon>Pseudomonadati</taxon>
        <taxon>Pseudomonadota</taxon>
        <taxon>Betaproteobacteria</taxon>
        <taxon>Burkholderiales</taxon>
        <taxon>Burkholderiaceae</taxon>
        <taxon>Cupriavidus</taxon>
    </lineage>
</organism>
<dbReference type="Gene3D" id="3.50.50.60">
    <property type="entry name" value="FAD/NAD(P)-binding domain"/>
    <property type="match status" value="2"/>
</dbReference>
<dbReference type="Proteomes" id="UP000254259">
    <property type="component" value="Plasmid CBM2636_mp"/>
</dbReference>
<proteinExistence type="predicted"/>
<geneLocation type="plasmid" evidence="8">
    <name>cbm2636_mp</name>
</geneLocation>
<dbReference type="GO" id="GO:0051213">
    <property type="term" value="F:dioxygenase activity"/>
    <property type="evidence" value="ECO:0007669"/>
    <property type="project" value="UniProtKB-KW"/>
</dbReference>
<dbReference type="PANTHER" id="PTHR43557">
    <property type="entry name" value="APOPTOSIS-INDUCING FACTOR 1"/>
    <property type="match status" value="1"/>
</dbReference>
<keyword evidence="7" id="KW-0223">Dioxygenase</keyword>
<dbReference type="Pfam" id="PF07992">
    <property type="entry name" value="Pyr_redox_2"/>
    <property type="match status" value="1"/>
</dbReference>
<feature type="domain" description="FAD/NAD(P)-binding" evidence="5">
    <location>
        <begin position="7"/>
        <end position="306"/>
    </location>
</feature>
<dbReference type="InterPro" id="IPR050446">
    <property type="entry name" value="FAD-oxidoreductase/Apoptosis"/>
</dbReference>
<evidence type="ECO:0000259" key="6">
    <source>
        <dbReference type="Pfam" id="PF14759"/>
    </source>
</evidence>
<dbReference type="PRINTS" id="PR00411">
    <property type="entry name" value="PNDRDTASEI"/>
</dbReference>
<evidence type="ECO:0000256" key="1">
    <source>
        <dbReference type="ARBA" id="ARBA00001974"/>
    </source>
</evidence>
<dbReference type="EMBL" id="LT984814">
    <property type="protein sequence ID" value="SPD67182.1"/>
    <property type="molecule type" value="Genomic_DNA"/>
</dbReference>